<accession>A0AAD9PR15</accession>
<gene>
    <name evidence="2" type="ORF">P5673_032591</name>
</gene>
<comment type="caution">
    <text evidence="2">The sequence shown here is derived from an EMBL/GenBank/DDBJ whole genome shotgun (WGS) entry which is preliminary data.</text>
</comment>
<name>A0AAD9PR15_ACRCE</name>
<organism evidence="2 3">
    <name type="scientific">Acropora cervicornis</name>
    <name type="common">Staghorn coral</name>
    <dbReference type="NCBI Taxonomy" id="6130"/>
    <lineage>
        <taxon>Eukaryota</taxon>
        <taxon>Metazoa</taxon>
        <taxon>Cnidaria</taxon>
        <taxon>Anthozoa</taxon>
        <taxon>Hexacorallia</taxon>
        <taxon>Scleractinia</taxon>
        <taxon>Astrocoeniina</taxon>
        <taxon>Acroporidae</taxon>
        <taxon>Acropora</taxon>
    </lineage>
</organism>
<protein>
    <submittedName>
        <fullName evidence="2">Uncharacterized protein</fullName>
    </submittedName>
</protein>
<dbReference type="AlphaFoldDB" id="A0AAD9PR15"/>
<proteinExistence type="predicted"/>
<reference evidence="2" key="2">
    <citation type="journal article" date="2023" name="Science">
        <title>Genomic signatures of disease resistance in endangered staghorn corals.</title>
        <authorList>
            <person name="Vollmer S.V."/>
            <person name="Selwyn J.D."/>
            <person name="Despard B.A."/>
            <person name="Roesel C.L."/>
        </authorList>
    </citation>
    <scope>NUCLEOTIDE SEQUENCE</scope>
    <source>
        <strain evidence="2">K2</strain>
    </source>
</reference>
<feature type="region of interest" description="Disordered" evidence="1">
    <location>
        <begin position="42"/>
        <end position="81"/>
    </location>
</feature>
<evidence type="ECO:0000256" key="1">
    <source>
        <dbReference type="SAM" id="MobiDB-lite"/>
    </source>
</evidence>
<reference evidence="2" key="1">
    <citation type="journal article" date="2023" name="G3 (Bethesda)">
        <title>Whole genome assembly and annotation of the endangered Caribbean coral Acropora cervicornis.</title>
        <authorList>
            <person name="Selwyn J.D."/>
            <person name="Vollmer S.V."/>
        </authorList>
    </citation>
    <scope>NUCLEOTIDE SEQUENCE</scope>
    <source>
        <strain evidence="2">K2</strain>
    </source>
</reference>
<evidence type="ECO:0000313" key="2">
    <source>
        <dbReference type="EMBL" id="KAK2547423.1"/>
    </source>
</evidence>
<sequence length="104" mass="11725">MVWVRCPKHKHHGVKVVRCAVASAVCHFHSGAKSRLRVMERLSIPGGSSTRMASTAKDNKRKRKSDLQASTKEKKRHQGEQLLRTRWEEALREAEGVAYEAGGF</sequence>
<dbReference type="EMBL" id="JARQWQ010000185">
    <property type="protein sequence ID" value="KAK2547423.1"/>
    <property type="molecule type" value="Genomic_DNA"/>
</dbReference>
<evidence type="ECO:0000313" key="3">
    <source>
        <dbReference type="Proteomes" id="UP001249851"/>
    </source>
</evidence>
<keyword evidence="3" id="KW-1185">Reference proteome</keyword>
<dbReference type="Proteomes" id="UP001249851">
    <property type="component" value="Unassembled WGS sequence"/>
</dbReference>